<keyword evidence="3" id="KW-1185">Reference proteome</keyword>
<feature type="signal peptide" evidence="1">
    <location>
        <begin position="1"/>
        <end position="20"/>
    </location>
</feature>
<dbReference type="EMBL" id="WKKI01000003">
    <property type="protein sequence ID" value="MRX71129.1"/>
    <property type="molecule type" value="Genomic_DNA"/>
</dbReference>
<sequence>MKKIVSALLVSLIVSSVISASPINANELGDSSSECLKPKTSNSKVLYKKEQTKDIDKLYKMAKNKQGFLSENELDEITETEVTLVGDKKTKDGKKVEAEIETLGTSELIEVYETDGVKTEVFAVTEFAEVMEEDLVSVMYSDTDYGTYTEESGSVRAYSTNNFSRTNNTCIDLTSVTGGWTRLDTSVSIGTKTVNWGQTGRSCSGPGVTQSSKVQYPGSSTYSYAIPSSWVGVDINADVTVVGHKSSAELTRGSSKWTINFTNNVTK</sequence>
<dbReference type="Proteomes" id="UP000448867">
    <property type="component" value="Unassembled WGS sequence"/>
</dbReference>
<evidence type="ECO:0000313" key="3">
    <source>
        <dbReference type="Proteomes" id="UP000448867"/>
    </source>
</evidence>
<keyword evidence="1" id="KW-0732">Signal</keyword>
<feature type="chain" id="PRO_5039174231" evidence="1">
    <location>
        <begin position="21"/>
        <end position="267"/>
    </location>
</feature>
<reference evidence="2 3" key="1">
    <citation type="submission" date="2019-11" db="EMBL/GenBank/DDBJ databases">
        <title>Bacillus lacus genome.</title>
        <authorList>
            <person name="Allen C.J."/>
            <person name="Newman J.D."/>
        </authorList>
    </citation>
    <scope>NUCLEOTIDE SEQUENCE [LARGE SCALE GENOMIC DNA]</scope>
    <source>
        <strain evidence="2 3">KCTC 33946</strain>
    </source>
</reference>
<accession>A0A7X2IWT6</accession>
<name>A0A7X2IWT6_9BACI</name>
<dbReference type="RefSeq" id="WP_154306264.1">
    <property type="nucleotide sequence ID" value="NZ_WKKI01000003.1"/>
</dbReference>
<evidence type="ECO:0000256" key="1">
    <source>
        <dbReference type="SAM" id="SignalP"/>
    </source>
</evidence>
<evidence type="ECO:0000313" key="2">
    <source>
        <dbReference type="EMBL" id="MRX71129.1"/>
    </source>
</evidence>
<proteinExistence type="predicted"/>
<gene>
    <name evidence="2" type="ORF">GJU40_02955</name>
</gene>
<comment type="caution">
    <text evidence="2">The sequence shown here is derived from an EMBL/GenBank/DDBJ whole genome shotgun (WGS) entry which is preliminary data.</text>
</comment>
<protein>
    <submittedName>
        <fullName evidence="2">Uncharacterized protein</fullName>
    </submittedName>
</protein>
<dbReference type="AlphaFoldDB" id="A0A7X2IWT6"/>
<dbReference type="OrthoDB" id="2835630at2"/>
<organism evidence="2 3">
    <name type="scientific">Metabacillus lacus</name>
    <dbReference type="NCBI Taxonomy" id="1983721"/>
    <lineage>
        <taxon>Bacteria</taxon>
        <taxon>Bacillati</taxon>
        <taxon>Bacillota</taxon>
        <taxon>Bacilli</taxon>
        <taxon>Bacillales</taxon>
        <taxon>Bacillaceae</taxon>
        <taxon>Metabacillus</taxon>
    </lineage>
</organism>